<keyword evidence="7" id="KW-1185">Reference proteome</keyword>
<dbReference type="GO" id="GO:0008422">
    <property type="term" value="F:beta-glucosidase activity"/>
    <property type="evidence" value="ECO:0007669"/>
    <property type="project" value="TreeGrafter"/>
</dbReference>
<gene>
    <name evidence="6" type="primary">bglA</name>
    <name evidence="6" type="ORF">MCOLE_v1c00170</name>
</gene>
<evidence type="ECO:0000313" key="7">
    <source>
        <dbReference type="Proteomes" id="UP000232221"/>
    </source>
</evidence>
<accession>A0A2K8P1A0</accession>
<reference evidence="6 7" key="1">
    <citation type="submission" date="2017-11" db="EMBL/GenBank/DDBJ databases">
        <title>Genome sequence of Mesoplasma coleopterae BARC 779 (ATCC 49583).</title>
        <authorList>
            <person name="Lo W.-S."/>
            <person name="Kuo C.-H."/>
        </authorList>
    </citation>
    <scope>NUCLEOTIDE SEQUENCE [LARGE SCALE GENOMIC DNA]</scope>
    <source>
        <strain evidence="6 7">BARC 779</strain>
    </source>
</reference>
<dbReference type="AlphaFoldDB" id="A0A2K8P1A0"/>
<dbReference type="InterPro" id="IPR001360">
    <property type="entry name" value="Glyco_hydro_1"/>
</dbReference>
<dbReference type="PANTHER" id="PTHR10353:SF122">
    <property type="entry name" value="6-PHOSPHO-BETA-GLUCOSIDASE ASCB-RELATED"/>
    <property type="match status" value="1"/>
</dbReference>
<evidence type="ECO:0000256" key="3">
    <source>
        <dbReference type="ARBA" id="ARBA00023295"/>
    </source>
</evidence>
<evidence type="ECO:0000256" key="5">
    <source>
        <dbReference type="RuleBase" id="RU003690"/>
    </source>
</evidence>
<name>A0A2K8P1A0_9MOLU</name>
<proteinExistence type="inferred from homology"/>
<protein>
    <submittedName>
        <fullName evidence="6">6-phospho-beta-glucosidase</fullName>
    </submittedName>
</protein>
<keyword evidence="3" id="KW-0326">Glycosidase</keyword>
<organism evidence="6 7">
    <name type="scientific">Mesoplasma coleopterae</name>
    <dbReference type="NCBI Taxonomy" id="324078"/>
    <lineage>
        <taxon>Bacteria</taxon>
        <taxon>Bacillati</taxon>
        <taxon>Mycoplasmatota</taxon>
        <taxon>Mollicutes</taxon>
        <taxon>Entomoplasmatales</taxon>
        <taxon>Entomoplasmataceae</taxon>
        <taxon>Mesoplasma</taxon>
    </lineage>
</organism>
<keyword evidence="2" id="KW-0378">Hydrolase</keyword>
<sequence length="484" mass="56618">MNKKLEFPNDFLWGGATAATQIEGAYNVDGKSLSVMEMIPFIELKDRKDLSQTRKLTTQDLIDSIENKKGLHYPKRYGIDFYHRYKEDIALFKEAGMKIFRMSVAWTRIFPNGDEAEPNKRGLEFYRSVFEECKKQGLEVMVTINHFDMPFSITQNYGGWKNRKVIDMYFKYAKTLIDEFHEYVKYWLPFNEINLGVLFSAMGLEGSTEDKSLAERLAGTYQDLHNQLVAQAKFIEYAKKFNNTKVGCMVADATTYALDCNPINVLENQQKEQMKKFFYYDVMTTGEYPSYSKRYFKENGISIVKENGDDEILKNNTVEFISFSYYMSSTIAKEEVELTEGNLMKMGKNPFLVATEWGWQIDPLGLRYCLNQLWDRYHLPLFISENGMGVLETLNEKNTVEDDYRIEYLGKHFEQMSEAIKDGVNLFGYTMWTPIDVVSAGSNEMSKRYGLIYVDYDDYHKGTGNRFKKKSFYWFQNFMKTKEI</sequence>
<dbReference type="PROSITE" id="PS00572">
    <property type="entry name" value="GLYCOSYL_HYDROL_F1_1"/>
    <property type="match status" value="1"/>
</dbReference>
<dbReference type="EMBL" id="CP024968">
    <property type="protein sequence ID" value="ATZ20532.1"/>
    <property type="molecule type" value="Genomic_DNA"/>
</dbReference>
<dbReference type="SUPFAM" id="SSF51445">
    <property type="entry name" value="(Trans)glycosidases"/>
    <property type="match status" value="1"/>
</dbReference>
<dbReference type="InterPro" id="IPR018120">
    <property type="entry name" value="Glyco_hydro_1_AS"/>
</dbReference>
<feature type="active site" description="Nucleophile" evidence="4">
    <location>
        <position position="385"/>
    </location>
</feature>
<dbReference type="GO" id="GO:0016052">
    <property type="term" value="P:carbohydrate catabolic process"/>
    <property type="evidence" value="ECO:0007669"/>
    <property type="project" value="TreeGrafter"/>
</dbReference>
<comment type="similarity">
    <text evidence="1 5">Belongs to the glycosyl hydrolase 1 family.</text>
</comment>
<dbReference type="Proteomes" id="UP000232221">
    <property type="component" value="Chromosome"/>
</dbReference>
<dbReference type="KEGG" id="mcol:MCOLE_v1c00170"/>
<dbReference type="RefSeq" id="WP_100670381.1">
    <property type="nucleotide sequence ID" value="NZ_CP024968.1"/>
</dbReference>
<dbReference type="GO" id="GO:0005829">
    <property type="term" value="C:cytosol"/>
    <property type="evidence" value="ECO:0007669"/>
    <property type="project" value="TreeGrafter"/>
</dbReference>
<evidence type="ECO:0000256" key="1">
    <source>
        <dbReference type="ARBA" id="ARBA00010838"/>
    </source>
</evidence>
<dbReference type="FunFam" id="3.20.20.80:FF:000004">
    <property type="entry name" value="Beta-glucosidase 6-phospho-beta-glucosidase"/>
    <property type="match status" value="1"/>
</dbReference>
<dbReference type="Gene3D" id="3.20.20.80">
    <property type="entry name" value="Glycosidases"/>
    <property type="match status" value="1"/>
</dbReference>
<evidence type="ECO:0000313" key="6">
    <source>
        <dbReference type="EMBL" id="ATZ20532.1"/>
    </source>
</evidence>
<dbReference type="Pfam" id="PF00232">
    <property type="entry name" value="Glyco_hydro_1"/>
    <property type="match status" value="1"/>
</dbReference>
<dbReference type="PANTHER" id="PTHR10353">
    <property type="entry name" value="GLYCOSYL HYDROLASE"/>
    <property type="match status" value="1"/>
</dbReference>
<evidence type="ECO:0000256" key="2">
    <source>
        <dbReference type="ARBA" id="ARBA00022801"/>
    </source>
</evidence>
<dbReference type="InterPro" id="IPR017853">
    <property type="entry name" value="GH"/>
</dbReference>
<dbReference type="PRINTS" id="PR00131">
    <property type="entry name" value="GLHYDRLASE1"/>
</dbReference>
<dbReference type="OrthoDB" id="391810at2"/>
<evidence type="ECO:0000256" key="4">
    <source>
        <dbReference type="PROSITE-ProRule" id="PRU10055"/>
    </source>
</evidence>